<dbReference type="AlphaFoldDB" id="A0A1H4AF20"/>
<dbReference type="Gene3D" id="3.30.70.270">
    <property type="match status" value="1"/>
</dbReference>
<dbReference type="Pfam" id="PF16448">
    <property type="entry name" value="LapD_MoxY_N"/>
    <property type="match status" value="1"/>
</dbReference>
<gene>
    <name evidence="3" type="ORF">SAMN05216562_2720</name>
</gene>
<dbReference type="SUPFAM" id="SSF55073">
    <property type="entry name" value="Nucleotide cyclase"/>
    <property type="match status" value="1"/>
</dbReference>
<dbReference type="InterPro" id="IPR043128">
    <property type="entry name" value="Rev_trsase/Diguanyl_cyclase"/>
</dbReference>
<keyword evidence="1" id="KW-1133">Transmembrane helix</keyword>
<keyword evidence="1" id="KW-0472">Membrane</keyword>
<keyword evidence="1" id="KW-0812">Transmembrane</keyword>
<dbReference type="Gene3D" id="6.20.270.20">
    <property type="entry name" value="LapD/MoxY periplasmic domain"/>
    <property type="match status" value="1"/>
</dbReference>
<dbReference type="InterPro" id="IPR042461">
    <property type="entry name" value="LapD_MoxY_peri_C"/>
</dbReference>
<keyword evidence="4" id="KW-1185">Reference proteome</keyword>
<evidence type="ECO:0000256" key="1">
    <source>
        <dbReference type="SAM" id="Phobius"/>
    </source>
</evidence>
<evidence type="ECO:0000313" key="3">
    <source>
        <dbReference type="EMBL" id="SEA34172.1"/>
    </source>
</evidence>
<dbReference type="RefSeq" id="WP_091389547.1">
    <property type="nucleotide sequence ID" value="NZ_FNQO01000003.1"/>
</dbReference>
<dbReference type="STRING" id="658218.SAMN05216562_2720"/>
<dbReference type="InterPro" id="IPR000160">
    <property type="entry name" value="GGDEF_dom"/>
</dbReference>
<dbReference type="OrthoDB" id="5894408at2"/>
<evidence type="ECO:0000313" key="4">
    <source>
        <dbReference type="Proteomes" id="UP000198658"/>
    </source>
</evidence>
<feature type="domain" description="GGDEF" evidence="2">
    <location>
        <begin position="231"/>
        <end position="375"/>
    </location>
</feature>
<reference evidence="4" key="1">
    <citation type="submission" date="2016-10" db="EMBL/GenBank/DDBJ databases">
        <authorList>
            <person name="Varghese N."/>
            <person name="Submissions S."/>
        </authorList>
    </citation>
    <scope>NUCLEOTIDE SEQUENCE [LARGE SCALE GENOMIC DNA]</scope>
    <source>
        <strain evidence="4">CGMCC 1.10657</strain>
    </source>
</reference>
<dbReference type="SMART" id="SM00267">
    <property type="entry name" value="GGDEF"/>
    <property type="match status" value="1"/>
</dbReference>
<feature type="transmembrane region" description="Helical" evidence="1">
    <location>
        <begin position="7"/>
        <end position="27"/>
    </location>
</feature>
<organism evidence="3 4">
    <name type="scientific">Microbulbifer marinus</name>
    <dbReference type="NCBI Taxonomy" id="658218"/>
    <lineage>
        <taxon>Bacteria</taxon>
        <taxon>Pseudomonadati</taxon>
        <taxon>Pseudomonadota</taxon>
        <taxon>Gammaproteobacteria</taxon>
        <taxon>Cellvibrionales</taxon>
        <taxon>Microbulbiferaceae</taxon>
        <taxon>Microbulbifer</taxon>
    </lineage>
</organism>
<dbReference type="InterPro" id="IPR029787">
    <property type="entry name" value="Nucleotide_cyclase"/>
</dbReference>
<dbReference type="EMBL" id="FNQO01000003">
    <property type="protein sequence ID" value="SEA34172.1"/>
    <property type="molecule type" value="Genomic_DNA"/>
</dbReference>
<dbReference type="Gene3D" id="3.30.110.200">
    <property type="match status" value="1"/>
</dbReference>
<proteinExistence type="predicted"/>
<dbReference type="Proteomes" id="UP000198658">
    <property type="component" value="Unassembled WGS sequence"/>
</dbReference>
<dbReference type="PROSITE" id="PS50887">
    <property type="entry name" value="GGDEF"/>
    <property type="match status" value="1"/>
</dbReference>
<feature type="transmembrane region" description="Helical" evidence="1">
    <location>
        <begin position="145"/>
        <end position="168"/>
    </location>
</feature>
<name>A0A1H4AF20_9GAMM</name>
<dbReference type="InterPro" id="IPR032244">
    <property type="entry name" value="LapD_MoxY_N"/>
</dbReference>
<evidence type="ECO:0000259" key="2">
    <source>
        <dbReference type="PROSITE" id="PS50887"/>
    </source>
</evidence>
<protein>
    <submittedName>
        <fullName evidence="3">GGDEF domain-containing protein, diguanylate cyclase (C-di-GMP synthetase) or its enzymatically inactive variants</fullName>
    </submittedName>
</protein>
<accession>A0A1H4AF20</accession>
<sequence>MGLFQGIIARLLLVIGLLLGATLWLAIDTTRDYLQHQLRAYSQDGANALALALQPYIAEGDLLTADTMMTALVQDGNYSAVVLRDTGGDPMLQHRLGEIQARVPALFTEMLPLQPPEASAFIHNGWDRVASVSVSAHPALAYQQLWRLTLGFIGLGLAVSALAVALAWRWAKQKQQLLAAEFESLHSEIDTQRQQAQLDEQTGFGNLHALNRRLQSLLHTAGEQPAAAATDQYHLLLIHLSSLGDATRTLGRWAADDYVEAAAMALRRHFGEHLLELESAGSATEPGDCYPFHTYTDELALLGMFGGEEAVCEIAQQLSDAFNTQTAELHRHGFATIGIVPVDPARTLQEIIDDGDFALRRAESNGVNQWCYFADRSPNPRAVTALETSE</sequence>